<dbReference type="Proteomes" id="UP000054498">
    <property type="component" value="Unassembled WGS sequence"/>
</dbReference>
<name>A0A0D2LE13_9CHLO</name>
<evidence type="ECO:0000256" key="1">
    <source>
        <dbReference type="SAM" id="MobiDB-lite"/>
    </source>
</evidence>
<dbReference type="STRING" id="145388.A0A0D2LE13"/>
<feature type="region of interest" description="Disordered" evidence="1">
    <location>
        <begin position="192"/>
        <end position="250"/>
    </location>
</feature>
<dbReference type="PANTHER" id="PTHR46377:SF5">
    <property type="entry name" value="DUAL SPECIFICITY PHOSPHATASE"/>
    <property type="match status" value="1"/>
</dbReference>
<dbReference type="PROSITE" id="PS50056">
    <property type="entry name" value="TYR_PHOSPHATASE_2"/>
    <property type="match status" value="1"/>
</dbReference>
<evidence type="ECO:0000313" key="5">
    <source>
        <dbReference type="Proteomes" id="UP000054498"/>
    </source>
</evidence>
<feature type="compositionally biased region" description="Low complexity" evidence="1">
    <location>
        <begin position="13"/>
        <end position="24"/>
    </location>
</feature>
<dbReference type="PROSITE" id="PS50054">
    <property type="entry name" value="TYR_PHOSPHATASE_DUAL"/>
    <property type="match status" value="1"/>
</dbReference>
<dbReference type="InterPro" id="IPR020422">
    <property type="entry name" value="TYR_PHOSPHATASE_DUAL_dom"/>
</dbReference>
<feature type="region of interest" description="Disordered" evidence="1">
    <location>
        <begin position="1"/>
        <end position="24"/>
    </location>
</feature>
<dbReference type="EMBL" id="KK100582">
    <property type="protein sequence ID" value="KIZ04949.1"/>
    <property type="molecule type" value="Genomic_DNA"/>
</dbReference>
<dbReference type="KEGG" id="mng:MNEG_3012"/>
<dbReference type="RefSeq" id="XP_013903968.1">
    <property type="nucleotide sequence ID" value="XM_014048514.1"/>
</dbReference>
<dbReference type="AlphaFoldDB" id="A0A0D2LE13"/>
<dbReference type="CDD" id="cd14498">
    <property type="entry name" value="DSP"/>
    <property type="match status" value="1"/>
</dbReference>
<organism evidence="4 5">
    <name type="scientific">Monoraphidium neglectum</name>
    <dbReference type="NCBI Taxonomy" id="145388"/>
    <lineage>
        <taxon>Eukaryota</taxon>
        <taxon>Viridiplantae</taxon>
        <taxon>Chlorophyta</taxon>
        <taxon>core chlorophytes</taxon>
        <taxon>Chlorophyceae</taxon>
        <taxon>CS clade</taxon>
        <taxon>Sphaeropleales</taxon>
        <taxon>Selenastraceae</taxon>
        <taxon>Monoraphidium</taxon>
    </lineage>
</organism>
<dbReference type="OrthoDB" id="10252009at2759"/>
<evidence type="ECO:0008006" key="6">
    <source>
        <dbReference type="Google" id="ProtNLM"/>
    </source>
</evidence>
<accession>A0A0D2LE13</accession>
<feature type="region of interest" description="Disordered" evidence="1">
    <location>
        <begin position="100"/>
        <end position="121"/>
    </location>
</feature>
<dbReference type="GeneID" id="25735890"/>
<reference evidence="4 5" key="1">
    <citation type="journal article" date="2013" name="BMC Genomics">
        <title>Reconstruction of the lipid metabolism for the microalga Monoraphidium neglectum from its genome sequence reveals characteristics suitable for biofuel production.</title>
        <authorList>
            <person name="Bogen C."/>
            <person name="Al-Dilaimi A."/>
            <person name="Albersmeier A."/>
            <person name="Wichmann J."/>
            <person name="Grundmann M."/>
            <person name="Rupp O."/>
            <person name="Lauersen K.J."/>
            <person name="Blifernez-Klassen O."/>
            <person name="Kalinowski J."/>
            <person name="Goesmann A."/>
            <person name="Mussgnug J.H."/>
            <person name="Kruse O."/>
        </authorList>
    </citation>
    <scope>NUCLEOTIDE SEQUENCE [LARGE SCALE GENOMIC DNA]</scope>
    <source>
        <strain evidence="4 5">SAG 48.87</strain>
    </source>
</reference>
<evidence type="ECO:0000259" key="2">
    <source>
        <dbReference type="PROSITE" id="PS50054"/>
    </source>
</evidence>
<dbReference type="InterPro" id="IPR000387">
    <property type="entry name" value="Tyr_Pase_dom"/>
</dbReference>
<feature type="domain" description="Tyrosine-protein phosphatase" evidence="2">
    <location>
        <begin position="22"/>
        <end position="192"/>
    </location>
</feature>
<feature type="domain" description="Tyrosine specific protein phosphatases" evidence="3">
    <location>
        <begin position="90"/>
        <end position="171"/>
    </location>
</feature>
<dbReference type="Gene3D" id="3.90.190.10">
    <property type="entry name" value="Protein tyrosine phosphatase superfamily"/>
    <property type="match status" value="1"/>
</dbReference>
<dbReference type="GO" id="GO:0005737">
    <property type="term" value="C:cytoplasm"/>
    <property type="evidence" value="ECO:0007669"/>
    <property type="project" value="TreeGrafter"/>
</dbReference>
<dbReference type="Pfam" id="PF00782">
    <property type="entry name" value="DSPc"/>
    <property type="match status" value="1"/>
</dbReference>
<keyword evidence="5" id="KW-1185">Reference proteome</keyword>
<protein>
    <recommendedName>
        <fullName evidence="6">Protein-serine/threonine phosphatase</fullName>
    </recommendedName>
</protein>
<dbReference type="SMART" id="SM00195">
    <property type="entry name" value="DSPc"/>
    <property type="match status" value="1"/>
</dbReference>
<proteinExistence type="predicted"/>
<dbReference type="PANTHER" id="PTHR46377">
    <property type="entry name" value="DUAL SPECIFICITY PROTEIN PHOSPHATASE 19"/>
    <property type="match status" value="1"/>
</dbReference>
<dbReference type="InterPro" id="IPR029021">
    <property type="entry name" value="Prot-tyrosine_phosphatase-like"/>
</dbReference>
<dbReference type="GO" id="GO:0008579">
    <property type="term" value="F:JUN kinase phosphatase activity"/>
    <property type="evidence" value="ECO:0007669"/>
    <property type="project" value="TreeGrafter"/>
</dbReference>
<feature type="compositionally biased region" description="Gly residues" evidence="1">
    <location>
        <begin position="101"/>
        <end position="116"/>
    </location>
</feature>
<dbReference type="InterPro" id="IPR000340">
    <property type="entry name" value="Dual-sp_phosphatase_cat-dom"/>
</dbReference>
<dbReference type="SUPFAM" id="SSF52799">
    <property type="entry name" value="(Phosphotyrosine protein) phosphatases II"/>
    <property type="match status" value="1"/>
</dbReference>
<sequence length="413" mass="41963">MAAPGPWTPLTAPPASSSSSGGPSQLRPYLLLGSLEDALDITALRRAGVTHIVNATAEHAPAFPGAFEHLRVAVRDAPGERLGPHWRRVDDFIRRARDAGGAAGGDGGCRRQGGQGVRDAGSDCSVGGRGVVLLHCEQGVSRSVSLAVAHLMLAEHLTLAQALAAVRSVRPQADPNPGFMRELRALDAQLQSERDRNGDGSDSGAHLRSQHGVAGEAATREAAGRAAGVPSQADGGWGVAGDSQAGALGEREGGAHDFAEEAALAVAGAAAGCPPDKARLAAAATLLMSLPAAARRAAVASAVRQAFEDFGSATKERDAAAHAALADVLAAVAQCSGDRRSGQASHSGQQQGGVPAFQKEEGAAIVAAALLDVEAGEAWQELLLDVPMAAQLLARLRHRLAPPPDATCINGAA</sequence>
<evidence type="ECO:0000313" key="4">
    <source>
        <dbReference type="EMBL" id="KIZ04949.1"/>
    </source>
</evidence>
<gene>
    <name evidence="4" type="ORF">MNEG_3012</name>
</gene>
<evidence type="ECO:0000259" key="3">
    <source>
        <dbReference type="PROSITE" id="PS50056"/>
    </source>
</evidence>